<accession>A0A9P7FRM3</accession>
<reference evidence="1" key="2">
    <citation type="submission" date="2021-10" db="EMBL/GenBank/DDBJ databases">
        <title>Phylogenomics reveals ancestral predisposition of the termite-cultivated fungus Termitomyces towards a domesticated lifestyle.</title>
        <authorList>
            <person name="Auxier B."/>
            <person name="Grum-Grzhimaylo A."/>
            <person name="Cardenas M.E."/>
            <person name="Lodge J.D."/>
            <person name="Laessoe T."/>
            <person name="Pedersen O."/>
            <person name="Smith M.E."/>
            <person name="Kuyper T.W."/>
            <person name="Franco-Molano E.A."/>
            <person name="Baroni T.J."/>
            <person name="Aanen D.K."/>
        </authorList>
    </citation>
    <scope>NUCLEOTIDE SEQUENCE</scope>
    <source>
        <strain evidence="1">D49</strain>
    </source>
</reference>
<reference evidence="1" key="1">
    <citation type="submission" date="2021-02" db="EMBL/GenBank/DDBJ databases">
        <authorList>
            <person name="Nieuwenhuis M."/>
            <person name="Van De Peppel L.J.J."/>
        </authorList>
    </citation>
    <scope>NUCLEOTIDE SEQUENCE</scope>
    <source>
        <strain evidence="1">D49</strain>
    </source>
</reference>
<keyword evidence="2" id="KW-1185">Reference proteome</keyword>
<evidence type="ECO:0000313" key="1">
    <source>
        <dbReference type="EMBL" id="KAG5634998.1"/>
    </source>
</evidence>
<name>A0A9P7FRM3_9AGAR</name>
<dbReference type="OrthoDB" id="3256015at2759"/>
<organism evidence="1 2">
    <name type="scientific">Sphagnurus paluster</name>
    <dbReference type="NCBI Taxonomy" id="117069"/>
    <lineage>
        <taxon>Eukaryota</taxon>
        <taxon>Fungi</taxon>
        <taxon>Dikarya</taxon>
        <taxon>Basidiomycota</taxon>
        <taxon>Agaricomycotina</taxon>
        <taxon>Agaricomycetes</taxon>
        <taxon>Agaricomycetidae</taxon>
        <taxon>Agaricales</taxon>
        <taxon>Tricholomatineae</taxon>
        <taxon>Lyophyllaceae</taxon>
        <taxon>Sphagnurus</taxon>
    </lineage>
</organism>
<comment type="caution">
    <text evidence="1">The sequence shown here is derived from an EMBL/GenBank/DDBJ whole genome shotgun (WGS) entry which is preliminary data.</text>
</comment>
<sequence>MDLDDKAIPSKRKGISMKNCRKSQSIRNLPRDVSKKFEHIFGPRLYQYFGLIRPWSTIEVTTNKYLCTLWGKAFPNQPALDGAETSIELIRAVQNKVEGHLANWRTKMTSAALDFITNMVFRDITTDEE</sequence>
<dbReference type="EMBL" id="JABCKI010006210">
    <property type="protein sequence ID" value="KAG5634998.1"/>
    <property type="molecule type" value="Genomic_DNA"/>
</dbReference>
<protein>
    <submittedName>
        <fullName evidence="1">Uncharacterized protein</fullName>
    </submittedName>
</protein>
<proteinExistence type="predicted"/>
<evidence type="ECO:0000313" key="2">
    <source>
        <dbReference type="Proteomes" id="UP000717328"/>
    </source>
</evidence>
<dbReference type="Proteomes" id="UP000717328">
    <property type="component" value="Unassembled WGS sequence"/>
</dbReference>
<dbReference type="AlphaFoldDB" id="A0A9P7FRM3"/>
<gene>
    <name evidence="1" type="ORF">H0H81_012773</name>
</gene>